<evidence type="ECO:0000313" key="1">
    <source>
        <dbReference type="EMBL" id="GIY66030.1"/>
    </source>
</evidence>
<proteinExistence type="predicted"/>
<comment type="caution">
    <text evidence="1">The sequence shown here is derived from an EMBL/GenBank/DDBJ whole genome shotgun (WGS) entry which is preliminary data.</text>
</comment>
<reference evidence="1 2" key="1">
    <citation type="submission" date="2021-06" db="EMBL/GenBank/DDBJ databases">
        <title>Caerostris darwini draft genome.</title>
        <authorList>
            <person name="Kono N."/>
            <person name="Arakawa K."/>
        </authorList>
    </citation>
    <scope>NUCLEOTIDE SEQUENCE [LARGE SCALE GENOMIC DNA]</scope>
</reference>
<dbReference type="Proteomes" id="UP001054837">
    <property type="component" value="Unassembled WGS sequence"/>
</dbReference>
<gene>
    <name evidence="1" type="ORF">CDAR_454351</name>
</gene>
<dbReference type="EMBL" id="BPLQ01012517">
    <property type="protein sequence ID" value="GIY66030.1"/>
    <property type="molecule type" value="Genomic_DNA"/>
</dbReference>
<dbReference type="AlphaFoldDB" id="A0AAV4V952"/>
<name>A0AAV4V952_9ARAC</name>
<sequence length="264" mass="29994">MDFGFHDDVLSLIFNIGTVFVSESIGKFRSTYTSESGQIIETKPVEQNVSETLDDNVLLETATDAEIILDSYNNDNLLDPVIDLDITLDNLYSDTNDFVETTTEEEISVNDYDNFLSDINKDIDLKMDHDTILLDAPIDDEKNTCDIYENALIDEAVIITPSLNTDNHKDLYHIIGDAKPTLIPRDREVLLDVRELMDKIEDKNIFLDNTPVKIAQSKISKKTEILKRFIRKFKIGKPKETTGQIHTVSSERLKSKLGIPQSHQ</sequence>
<organism evidence="1 2">
    <name type="scientific">Caerostris darwini</name>
    <dbReference type="NCBI Taxonomy" id="1538125"/>
    <lineage>
        <taxon>Eukaryota</taxon>
        <taxon>Metazoa</taxon>
        <taxon>Ecdysozoa</taxon>
        <taxon>Arthropoda</taxon>
        <taxon>Chelicerata</taxon>
        <taxon>Arachnida</taxon>
        <taxon>Araneae</taxon>
        <taxon>Araneomorphae</taxon>
        <taxon>Entelegynae</taxon>
        <taxon>Araneoidea</taxon>
        <taxon>Araneidae</taxon>
        <taxon>Caerostris</taxon>
    </lineage>
</organism>
<evidence type="ECO:0000313" key="2">
    <source>
        <dbReference type="Proteomes" id="UP001054837"/>
    </source>
</evidence>
<keyword evidence="2" id="KW-1185">Reference proteome</keyword>
<protein>
    <submittedName>
        <fullName evidence="1">Uncharacterized protein</fullName>
    </submittedName>
</protein>
<accession>A0AAV4V952</accession>